<dbReference type="RefSeq" id="WP_203374737.1">
    <property type="nucleotide sequence ID" value="NZ_JAENHP010000001.1"/>
</dbReference>
<sequence length="304" mass="33202">MTLRPAFLSRGLTGRQQRAGMAFALPAALLFAAILAYPIFESFRTSLYSIDLLTGDASFAGLGNYSALFGDAGLRSTVVNTLLWTVGSLAGQILLGLAAALLIDSDWKGMRWVRQILLIPYVVPVIATALIWQWMLDGHYGILSTNLQGAGLLETGVSPLGQESTSLWTVILVNVWRGFPFAMLVFWARMQSIDREQYEAARVDGAGAWQEFRHITLPNLRSAVIALLALRGIWTLMYFELVWLLSRGGPAGSSEVLATYIYKIVMGEFRVGYAAAIATAAGLLITVIGLIAWLGTQLRRRTNG</sequence>
<dbReference type="InterPro" id="IPR000515">
    <property type="entry name" value="MetI-like"/>
</dbReference>
<evidence type="ECO:0000256" key="6">
    <source>
        <dbReference type="ARBA" id="ARBA00023136"/>
    </source>
</evidence>
<dbReference type="InterPro" id="IPR035906">
    <property type="entry name" value="MetI-like_sf"/>
</dbReference>
<comment type="caution">
    <text evidence="9">The sequence shown here is derived from an EMBL/GenBank/DDBJ whole genome shotgun (WGS) entry which is preliminary data.</text>
</comment>
<evidence type="ECO:0000256" key="1">
    <source>
        <dbReference type="ARBA" id="ARBA00004651"/>
    </source>
</evidence>
<dbReference type="InterPro" id="IPR051393">
    <property type="entry name" value="ABC_transporter_permease"/>
</dbReference>
<protein>
    <submittedName>
        <fullName evidence="9">Sugar ABC transporter permease</fullName>
    </submittedName>
</protein>
<dbReference type="PANTHER" id="PTHR30193:SF37">
    <property type="entry name" value="INNER MEMBRANE ABC TRANSPORTER PERMEASE PROTEIN YCJO"/>
    <property type="match status" value="1"/>
</dbReference>
<evidence type="ECO:0000256" key="3">
    <source>
        <dbReference type="ARBA" id="ARBA00022475"/>
    </source>
</evidence>
<dbReference type="PANTHER" id="PTHR30193">
    <property type="entry name" value="ABC TRANSPORTER PERMEASE PROTEIN"/>
    <property type="match status" value="1"/>
</dbReference>
<keyword evidence="5 7" id="KW-1133">Transmembrane helix</keyword>
<feature type="transmembrane region" description="Helical" evidence="7">
    <location>
        <begin position="21"/>
        <end position="40"/>
    </location>
</feature>
<dbReference type="PROSITE" id="PS50928">
    <property type="entry name" value="ABC_TM1"/>
    <property type="match status" value="1"/>
</dbReference>
<comment type="similarity">
    <text evidence="7">Belongs to the binding-protein-dependent transport system permease family.</text>
</comment>
<dbReference type="CDD" id="cd06261">
    <property type="entry name" value="TM_PBP2"/>
    <property type="match status" value="1"/>
</dbReference>
<keyword evidence="6 7" id="KW-0472">Membrane</keyword>
<reference evidence="9 10" key="1">
    <citation type="submission" date="2021-01" db="EMBL/GenBank/DDBJ databases">
        <title>Actinoplanes sp. nov. LDG1-06 isolated from lichen.</title>
        <authorList>
            <person name="Saeng-In P."/>
            <person name="Phongsopitanun W."/>
            <person name="Kanchanasin P."/>
            <person name="Yuki M."/>
            <person name="Kudo T."/>
            <person name="Ohkuma M."/>
            <person name="Tanasupawat S."/>
        </authorList>
    </citation>
    <scope>NUCLEOTIDE SEQUENCE [LARGE SCALE GENOMIC DNA]</scope>
    <source>
        <strain evidence="9 10">LDG1-06</strain>
    </source>
</reference>
<evidence type="ECO:0000313" key="10">
    <source>
        <dbReference type="Proteomes" id="UP000632138"/>
    </source>
</evidence>
<evidence type="ECO:0000313" key="9">
    <source>
        <dbReference type="EMBL" id="MBM2614886.1"/>
    </source>
</evidence>
<comment type="subcellular location">
    <subcellularLocation>
        <location evidence="1 7">Cell membrane</location>
        <topology evidence="1 7">Multi-pass membrane protein</topology>
    </subcellularLocation>
</comment>
<evidence type="ECO:0000256" key="5">
    <source>
        <dbReference type="ARBA" id="ARBA00022989"/>
    </source>
</evidence>
<evidence type="ECO:0000256" key="2">
    <source>
        <dbReference type="ARBA" id="ARBA00022448"/>
    </source>
</evidence>
<evidence type="ECO:0000256" key="4">
    <source>
        <dbReference type="ARBA" id="ARBA00022692"/>
    </source>
</evidence>
<accession>A0ABS2A6M8</accession>
<feature type="transmembrane region" description="Helical" evidence="7">
    <location>
        <begin position="271"/>
        <end position="294"/>
    </location>
</feature>
<name>A0ABS2A6M8_9ACTN</name>
<dbReference type="Gene3D" id="1.10.3720.10">
    <property type="entry name" value="MetI-like"/>
    <property type="match status" value="1"/>
</dbReference>
<feature type="transmembrane region" description="Helical" evidence="7">
    <location>
        <begin position="82"/>
        <end position="103"/>
    </location>
</feature>
<evidence type="ECO:0000259" key="8">
    <source>
        <dbReference type="PROSITE" id="PS50928"/>
    </source>
</evidence>
<proteinExistence type="inferred from homology"/>
<dbReference type="EMBL" id="JAENHP010000001">
    <property type="protein sequence ID" value="MBM2614886.1"/>
    <property type="molecule type" value="Genomic_DNA"/>
</dbReference>
<keyword evidence="4 7" id="KW-0812">Transmembrane</keyword>
<feature type="transmembrane region" description="Helical" evidence="7">
    <location>
        <begin position="167"/>
        <end position="188"/>
    </location>
</feature>
<dbReference type="Proteomes" id="UP000632138">
    <property type="component" value="Unassembled WGS sequence"/>
</dbReference>
<keyword evidence="10" id="KW-1185">Reference proteome</keyword>
<gene>
    <name evidence="9" type="ORF">JIG36_04855</name>
</gene>
<dbReference type="Pfam" id="PF00528">
    <property type="entry name" value="BPD_transp_1"/>
    <property type="match status" value="1"/>
</dbReference>
<dbReference type="SUPFAM" id="SSF161098">
    <property type="entry name" value="MetI-like"/>
    <property type="match status" value="1"/>
</dbReference>
<evidence type="ECO:0000256" key="7">
    <source>
        <dbReference type="RuleBase" id="RU363032"/>
    </source>
</evidence>
<feature type="domain" description="ABC transmembrane type-1" evidence="8">
    <location>
        <begin position="78"/>
        <end position="292"/>
    </location>
</feature>
<keyword evidence="3" id="KW-1003">Cell membrane</keyword>
<feature type="transmembrane region" description="Helical" evidence="7">
    <location>
        <begin position="223"/>
        <end position="245"/>
    </location>
</feature>
<keyword evidence="2 7" id="KW-0813">Transport</keyword>
<feature type="transmembrane region" description="Helical" evidence="7">
    <location>
        <begin position="115"/>
        <end position="135"/>
    </location>
</feature>
<organism evidence="9 10">
    <name type="scientific">Paractinoplanes ovalisporus</name>
    <dbReference type="NCBI Taxonomy" id="2810368"/>
    <lineage>
        <taxon>Bacteria</taxon>
        <taxon>Bacillati</taxon>
        <taxon>Actinomycetota</taxon>
        <taxon>Actinomycetes</taxon>
        <taxon>Micromonosporales</taxon>
        <taxon>Micromonosporaceae</taxon>
        <taxon>Paractinoplanes</taxon>
    </lineage>
</organism>